<evidence type="ECO:0000313" key="7">
    <source>
        <dbReference type="Proteomes" id="UP000647836"/>
    </source>
</evidence>
<dbReference type="SUPFAM" id="SSF54211">
    <property type="entry name" value="Ribosomal protein S5 domain 2-like"/>
    <property type="match status" value="1"/>
</dbReference>
<accession>A0ABR9TWR8</accession>
<dbReference type="GO" id="GO:0016301">
    <property type="term" value="F:kinase activity"/>
    <property type="evidence" value="ECO:0007669"/>
    <property type="project" value="UniProtKB-KW"/>
</dbReference>
<dbReference type="InterPro" id="IPR014721">
    <property type="entry name" value="Ribsml_uS5_D2-typ_fold_subgr"/>
</dbReference>
<evidence type="ECO:0000256" key="3">
    <source>
        <dbReference type="ARBA" id="ARBA00022777"/>
    </source>
</evidence>
<comment type="similarity">
    <text evidence="1">Belongs to the GHMP kinase family. GalK subfamily.</text>
</comment>
<dbReference type="Proteomes" id="UP000647836">
    <property type="component" value="Unassembled WGS sequence"/>
</dbReference>
<evidence type="ECO:0000313" key="6">
    <source>
        <dbReference type="EMBL" id="MBE9104540.1"/>
    </source>
</evidence>
<dbReference type="Pfam" id="PF00288">
    <property type="entry name" value="GHMP_kinases_N"/>
    <property type="match status" value="1"/>
</dbReference>
<reference evidence="6 7" key="1">
    <citation type="submission" date="2020-10" db="EMBL/GenBank/DDBJ databases">
        <authorList>
            <person name="Castelo-Branco R."/>
            <person name="Eusebio N."/>
            <person name="Adriana R."/>
            <person name="Vieira A."/>
            <person name="Brugerolle De Fraissinette N."/>
            <person name="Rezende De Castro R."/>
            <person name="Schneider M.P."/>
            <person name="Vasconcelos V."/>
            <person name="Leao P.N."/>
        </authorList>
    </citation>
    <scope>NUCLEOTIDE SEQUENCE [LARGE SCALE GENOMIC DNA]</scope>
    <source>
        <strain evidence="6 7">LEGE 07299</strain>
    </source>
</reference>
<dbReference type="Gene3D" id="3.30.230.10">
    <property type="match status" value="1"/>
</dbReference>
<name>A0ABR9TWR8_9NOSO</name>
<dbReference type="Gene3D" id="3.30.70.890">
    <property type="entry name" value="GHMP kinase, C-terminal domain"/>
    <property type="match status" value="1"/>
</dbReference>
<dbReference type="PRINTS" id="PR00959">
    <property type="entry name" value="MEVGALKINASE"/>
</dbReference>
<evidence type="ECO:0000256" key="1">
    <source>
        <dbReference type="ARBA" id="ARBA00006566"/>
    </source>
</evidence>
<dbReference type="SUPFAM" id="SSF55060">
    <property type="entry name" value="GHMP Kinase, C-terminal domain"/>
    <property type="match status" value="1"/>
</dbReference>
<protein>
    <submittedName>
        <fullName evidence="6">GHMP kinase</fullName>
    </submittedName>
</protein>
<dbReference type="InterPro" id="IPR006204">
    <property type="entry name" value="GHMP_kinase_N_dom"/>
</dbReference>
<dbReference type="PANTHER" id="PTHR10457:SF7">
    <property type="entry name" value="GALACTOKINASE-RELATED"/>
    <property type="match status" value="1"/>
</dbReference>
<evidence type="ECO:0000259" key="5">
    <source>
        <dbReference type="Pfam" id="PF00288"/>
    </source>
</evidence>
<keyword evidence="3 6" id="KW-0808">Transferase</keyword>
<feature type="domain" description="GHMP kinase N-terminal" evidence="5">
    <location>
        <begin position="90"/>
        <end position="174"/>
    </location>
</feature>
<dbReference type="RefSeq" id="WP_194042200.1">
    <property type="nucleotide sequence ID" value="NZ_JADEXF010000141.1"/>
</dbReference>
<dbReference type="EMBL" id="JADEXF010000141">
    <property type="protein sequence ID" value="MBE9104540.1"/>
    <property type="molecule type" value="Genomic_DNA"/>
</dbReference>
<dbReference type="PANTHER" id="PTHR10457">
    <property type="entry name" value="MEVALONATE KINASE/GALACTOKINASE"/>
    <property type="match status" value="1"/>
</dbReference>
<evidence type="ECO:0000256" key="4">
    <source>
        <dbReference type="ARBA" id="ARBA00022840"/>
    </source>
</evidence>
<keyword evidence="2" id="KW-0547">Nucleotide-binding</keyword>
<sequence>MRIFVPGRLCLFGEHSDWAGEYRSVNPLIEKGYTLIVGTNQGIYASVKPNSTELIIRTSLNDGRSYEPLRLPMESNTLKCIAAKGGFFSYAAGTAYQFLTHYGVGGLEVDNYLTDLPIQKGLSSSAAFCVLIARSFNRVYDLKMTIRSEMEFAYLGERTTPSLCGRMDQACAYGNRPILMIFDGEKIDLLELKVSEDLFFVIVDLGGSKNTQEILRRLNQCYPLATNSIEQNVQKYFGSISSEITQAAVEAIQLGDAQLLGALMTKAQAEFDRYVVPACPDQLTAKKLHLLLHHEPLKPYIFGGKGVGSQGDGTAQLIVKNQESQRKAIEIIKRDFPQMQALQLTISRLPTPIIDLAEDKNQYGDVC</sequence>
<keyword evidence="7" id="KW-1185">Reference proteome</keyword>
<keyword evidence="3 6" id="KW-0418">Kinase</keyword>
<keyword evidence="4" id="KW-0067">ATP-binding</keyword>
<dbReference type="InterPro" id="IPR036554">
    <property type="entry name" value="GHMP_kinase_C_sf"/>
</dbReference>
<proteinExistence type="inferred from homology"/>
<organism evidence="6 7">
    <name type="scientific">Nostoc cf. edaphicum LEGE 07299</name>
    <dbReference type="NCBI Taxonomy" id="2777974"/>
    <lineage>
        <taxon>Bacteria</taxon>
        <taxon>Bacillati</taxon>
        <taxon>Cyanobacteriota</taxon>
        <taxon>Cyanophyceae</taxon>
        <taxon>Nostocales</taxon>
        <taxon>Nostocaceae</taxon>
        <taxon>Nostoc</taxon>
    </lineage>
</organism>
<dbReference type="InterPro" id="IPR020568">
    <property type="entry name" value="Ribosomal_Su5_D2-typ_SF"/>
</dbReference>
<evidence type="ECO:0000256" key="2">
    <source>
        <dbReference type="ARBA" id="ARBA00022741"/>
    </source>
</evidence>
<gene>
    <name evidence="6" type="ORF">IQ229_06195</name>
</gene>
<comment type="caution">
    <text evidence="6">The sequence shown here is derived from an EMBL/GenBank/DDBJ whole genome shotgun (WGS) entry which is preliminary data.</text>
</comment>